<evidence type="ECO:0000313" key="2">
    <source>
        <dbReference type="EMBL" id="QDP44210.1"/>
    </source>
</evidence>
<evidence type="ECO:0000256" key="1">
    <source>
        <dbReference type="SAM" id="MobiDB-lite"/>
    </source>
</evidence>
<dbReference type="Pfam" id="PF05133">
    <property type="entry name" value="SPP1_portal"/>
    <property type="match status" value="1"/>
</dbReference>
<feature type="region of interest" description="Disordered" evidence="1">
    <location>
        <begin position="468"/>
        <end position="491"/>
    </location>
</feature>
<dbReference type="InterPro" id="IPR021145">
    <property type="entry name" value="Portal_protein_SPP1_Gp6-like"/>
</dbReference>
<accession>A0A516KR94</accession>
<keyword evidence="3" id="KW-1185">Reference proteome</keyword>
<proteinExistence type="predicted"/>
<dbReference type="KEGG" id="vg:64470488"/>
<evidence type="ECO:0000313" key="3">
    <source>
        <dbReference type="Proteomes" id="UP000317273"/>
    </source>
</evidence>
<dbReference type="Proteomes" id="UP000317273">
    <property type="component" value="Segment"/>
</dbReference>
<dbReference type="EMBL" id="MN062705">
    <property type="protein sequence ID" value="QDP44210.1"/>
    <property type="molecule type" value="Genomic_DNA"/>
</dbReference>
<sequence>MASPTPAVLAKKLLAVLDKDSGTLDRIDNYLNGKHDDPYMPIQADDEYRLLAKRSISNWMPLLVETPAQALYVDGFRPGRRGEDLPVDPSSTSPEWEHWQRSRMDARQAAVYRGALAFGHSFVLTEKTKTGVASKGLSPRRTAALYEDPANDETPYAALTVTAYPSSDGKTAGKARMWDGTNEYAVTFKSMTDEKAISVAAGKRHGASECPVTRFAAQVDLEGRTIGVIAPMIALQNRINQTVFDLLVAQTYTSHEVRFATGMAPPVQREMLDASGNVTTDPELAVDTRVKLDGNGNPIPIQMNHNGRRFLFAEDSDVKFGSLPGGPLAPLIESIDMSIRHLSAVSQTPPHHLLGQIANLSAEALQAAETALSRKIAQFRAAFGECWERVFRLAAELNGDTGSAEDYSGEVIWRDMESRSLAQAADALGKLADQLGIPQRGLWKRVPGVTQNEYEDWVDMAAEDDSAGRLADALNRATPEPEPPVEEVPAA</sequence>
<name>A0A516KR94_9CAUD</name>
<reference evidence="2 3" key="1">
    <citation type="submission" date="2019-06" db="EMBL/GenBank/DDBJ databases">
        <authorList>
            <person name="Lopez J."/>
            <person name="Ball K.N."/>
            <person name="Bhuiyan S."/>
            <person name="Nayek S."/>
            <person name="Sivoravong A."/>
            <person name="Hughes L.E."/>
            <person name="Garlena R.A."/>
            <person name="Russell D.A."/>
            <person name="Pope W.H."/>
            <person name="Jacobs-Sera D."/>
            <person name="Hatfull G.F."/>
        </authorList>
    </citation>
    <scope>NUCLEOTIDE SEQUENCE [LARGE SCALE GENOMIC DNA]</scope>
</reference>
<dbReference type="GeneID" id="64470488"/>
<protein>
    <submittedName>
        <fullName evidence="2">Portal protein</fullName>
    </submittedName>
</protein>
<dbReference type="RefSeq" id="YP_010054571.1">
    <property type="nucleotide sequence ID" value="NC_054655.1"/>
</dbReference>
<gene>
    <name evidence="2" type="primary">7</name>
    <name evidence="2" type="ORF">SEA_CELIA_7</name>
</gene>
<organism evidence="2 3">
    <name type="scientific">Streptomyces phage Celia</name>
    <dbReference type="NCBI Taxonomy" id="2590946"/>
    <lineage>
        <taxon>Viruses</taxon>
        <taxon>Duplodnaviria</taxon>
        <taxon>Heunggongvirae</taxon>
        <taxon>Uroviricota</taxon>
        <taxon>Caudoviricetes</taxon>
        <taxon>Arquatrovirinae</taxon>
        <taxon>Celiavirus</taxon>
        <taxon>Celiavirus celia</taxon>
    </lineage>
</organism>